<dbReference type="EMBL" id="OCNJ01000001">
    <property type="protein sequence ID" value="SOD88928.1"/>
    <property type="molecule type" value="Genomic_DNA"/>
</dbReference>
<keyword evidence="1" id="KW-0472">Membrane</keyword>
<sequence length="178" mass="19390">MTEQLAIFGMAARFDDEALALETVRAATDAGWRVEAYTPYPVPGMPAALRHRDPWPARALTAGAVGGFAAAMLVQWYATAVDYPINVGGRDLVAWAAFAIPSFELGVLAAVVCGVGAMLVRNRLPKLYHPIFWYPDHWRSSSGSYVVCIENDCDAFDPNAVRDFLRRSGGQAIREVTA</sequence>
<evidence type="ECO:0000256" key="1">
    <source>
        <dbReference type="SAM" id="Phobius"/>
    </source>
</evidence>
<name>A0A286G0D7_9PROT</name>
<accession>A0A286G0D7</accession>
<reference evidence="2 3" key="1">
    <citation type="submission" date="2017-09" db="EMBL/GenBank/DDBJ databases">
        <authorList>
            <person name="Ehlers B."/>
            <person name="Leendertz F.H."/>
        </authorList>
    </citation>
    <scope>NUCLEOTIDE SEQUENCE [LARGE SCALE GENOMIC DNA]</scope>
    <source>
        <strain evidence="2 3">USBA 140</strain>
    </source>
</reference>
<dbReference type="RefSeq" id="WP_097276978.1">
    <property type="nucleotide sequence ID" value="NZ_OCNJ01000001.1"/>
</dbReference>
<dbReference type="PANTHER" id="PTHR40394:SF2">
    <property type="entry name" value="QUINOL:CYTOCHROME C OXIDOREDUCTASE MEMBRANE PROTEIN"/>
    <property type="match status" value="1"/>
</dbReference>
<evidence type="ECO:0000313" key="3">
    <source>
        <dbReference type="Proteomes" id="UP000219621"/>
    </source>
</evidence>
<proteinExistence type="predicted"/>
<keyword evidence="1" id="KW-1133">Transmembrane helix</keyword>
<evidence type="ECO:0000313" key="2">
    <source>
        <dbReference type="EMBL" id="SOD88928.1"/>
    </source>
</evidence>
<keyword evidence="1" id="KW-0812">Transmembrane</keyword>
<dbReference type="PANTHER" id="PTHR40394">
    <property type="entry name" value="LIPOPROTEIN-RELATED"/>
    <property type="match status" value="1"/>
</dbReference>
<dbReference type="Pfam" id="PF11821">
    <property type="entry name" value="ActD"/>
    <property type="match status" value="1"/>
</dbReference>
<dbReference type="Proteomes" id="UP000219621">
    <property type="component" value="Unassembled WGS sequence"/>
</dbReference>
<feature type="transmembrane region" description="Helical" evidence="1">
    <location>
        <begin position="59"/>
        <end position="78"/>
    </location>
</feature>
<keyword evidence="3" id="KW-1185">Reference proteome</keyword>
<dbReference type="OrthoDB" id="9792475at2"/>
<protein>
    <submittedName>
        <fullName evidence="2">Quinol:cytochrome c oxidoreductase membrane protein</fullName>
    </submittedName>
</protein>
<organism evidence="2 3">
    <name type="scientific">Caenispirillum bisanense</name>
    <dbReference type="NCBI Taxonomy" id="414052"/>
    <lineage>
        <taxon>Bacteria</taxon>
        <taxon>Pseudomonadati</taxon>
        <taxon>Pseudomonadota</taxon>
        <taxon>Alphaproteobacteria</taxon>
        <taxon>Rhodospirillales</taxon>
        <taxon>Novispirillaceae</taxon>
        <taxon>Caenispirillum</taxon>
    </lineage>
</organism>
<dbReference type="InterPro" id="IPR021776">
    <property type="entry name" value="ActD"/>
</dbReference>
<dbReference type="AlphaFoldDB" id="A0A286G0D7"/>
<gene>
    <name evidence="2" type="ORF">SAMN05421508_10152</name>
</gene>
<feature type="transmembrane region" description="Helical" evidence="1">
    <location>
        <begin position="98"/>
        <end position="120"/>
    </location>
</feature>